<dbReference type="Pfam" id="PF06477">
    <property type="entry name" value="DUF1091"/>
    <property type="match status" value="5"/>
</dbReference>
<keyword evidence="2" id="KW-1185">Reference proteome</keyword>
<dbReference type="SMART" id="SM00697">
    <property type="entry name" value="DM8"/>
    <property type="match status" value="5"/>
</dbReference>
<dbReference type="PANTHER" id="PTHR20898:SF1">
    <property type="entry name" value="MD-2-RELATED LIPID-RECOGNITION DOMAIN-CONTAINING PROTEIN"/>
    <property type="match status" value="1"/>
</dbReference>
<dbReference type="Proteomes" id="UP000075885">
    <property type="component" value="Unassembled WGS sequence"/>
</dbReference>
<reference evidence="2" key="1">
    <citation type="submission" date="2013-03" db="EMBL/GenBank/DDBJ databases">
        <title>The Genome Sequence of Anopheles epiroticus epiroticus2.</title>
        <authorList>
            <consortium name="The Broad Institute Genomics Platform"/>
            <person name="Neafsey D.E."/>
            <person name="Howell P."/>
            <person name="Walker B."/>
            <person name="Young S.K."/>
            <person name="Zeng Q."/>
            <person name="Gargeya S."/>
            <person name="Fitzgerald M."/>
            <person name="Haas B."/>
            <person name="Abouelleil A."/>
            <person name="Allen A.W."/>
            <person name="Alvarado L."/>
            <person name="Arachchi H.M."/>
            <person name="Berlin A.M."/>
            <person name="Chapman S.B."/>
            <person name="Gainer-Dewar J."/>
            <person name="Goldberg J."/>
            <person name="Griggs A."/>
            <person name="Gujja S."/>
            <person name="Hansen M."/>
            <person name="Howarth C."/>
            <person name="Imamovic A."/>
            <person name="Ireland A."/>
            <person name="Larimer J."/>
            <person name="McCowan C."/>
            <person name="Murphy C."/>
            <person name="Pearson M."/>
            <person name="Poon T.W."/>
            <person name="Priest M."/>
            <person name="Roberts A."/>
            <person name="Saif S."/>
            <person name="Shea T."/>
            <person name="Sisk P."/>
            <person name="Sykes S."/>
            <person name="Wortman J."/>
            <person name="Nusbaum C."/>
            <person name="Birren B."/>
        </authorList>
    </citation>
    <scope>NUCLEOTIDE SEQUENCE [LARGE SCALE GENOMIC DNA]</scope>
    <source>
        <strain evidence="2">Epiroticus2</strain>
    </source>
</reference>
<dbReference type="AlphaFoldDB" id="A0A182PTK2"/>
<dbReference type="VEuPathDB" id="VectorBase:AEPI010288"/>
<name>A0A182PTK2_9DIPT</name>
<sequence length="783" mass="91999">TVAFVRKIEYRKHSSTLDVSFGINYPKSYTNQSIDFLLDVNRKVKDLRLQFLYHPITANGTVQHAVFKRGIDVCSFMRNTRTDRFLKSIYDYATTHTNMTLKCPIYPGSYKFWDIRPSDAPLPSFLPNVDSMLQFIYHSQVREEKILDVKVLAQLTVAFIKKIEYRKHSSTFNMSFELNNPKSVTNQSIDVFVDINRKVKDLRLQFLYHPIAANGTVQQAVIRRGIDLCFFMRNTRSDRLIKSLYDYVMAHTDIPLKCPLYPGSYMIWDIRPADAPVPSFLPNVDFLLELIYHSEVRAEKMLDVKVHARLVRFRIVLKHNSKILNMSCTLDNIDSITNQRVTFEMDMFRELKDMKANFSYYVIGLDGYALNHIMTRTVDVCAFVKRPTMDRFVKNIYDQMKRDSRIPTKCPIPKGPFYIRNVAPTSVRLPGFFPESSFAFDNNYFTGINSEPMVECRFYGKLTRVRLVAVGTKVESRCYNKHLNITCEFHQLHSPLNQTLECDVVITREIKDMKLIVKYYVITLNGLAQTILLKRTLDLCFFLRNPRSDRLINTIYNYLRERSSLPLRCPMAVGNYYIRNLKLSDVPIPTFLPEADFLLEEVFRSEVKHETLLEFRFHGKLLIPYGTKVEFRSKVKHIQVSTTFHRRDSTMDQTLDMYLNITSPLREIKLQFNYYPITDNNTVRTALFKRMVDLCFYIQHPNSDRLVKIVYDYVREHTNLPHKCPIGAGNYYVRNVKPSDFPVPGFIPESEFMMELIYRNEVRREVMLEFRFYGKFIRMLGVL</sequence>
<evidence type="ECO:0000313" key="2">
    <source>
        <dbReference type="Proteomes" id="UP000075885"/>
    </source>
</evidence>
<protein>
    <submittedName>
        <fullName evidence="1">Uncharacterized protein</fullName>
    </submittedName>
</protein>
<reference evidence="1" key="2">
    <citation type="submission" date="2020-05" db="UniProtKB">
        <authorList>
            <consortium name="EnsemblMetazoa"/>
        </authorList>
    </citation>
    <scope>IDENTIFICATION</scope>
    <source>
        <strain evidence="1">Epiroticus2</strain>
    </source>
</reference>
<dbReference type="InterPro" id="IPR010512">
    <property type="entry name" value="DUF1091"/>
</dbReference>
<organism evidence="1 2">
    <name type="scientific">Anopheles epiroticus</name>
    <dbReference type="NCBI Taxonomy" id="199890"/>
    <lineage>
        <taxon>Eukaryota</taxon>
        <taxon>Metazoa</taxon>
        <taxon>Ecdysozoa</taxon>
        <taxon>Arthropoda</taxon>
        <taxon>Hexapoda</taxon>
        <taxon>Insecta</taxon>
        <taxon>Pterygota</taxon>
        <taxon>Neoptera</taxon>
        <taxon>Endopterygota</taxon>
        <taxon>Diptera</taxon>
        <taxon>Nematocera</taxon>
        <taxon>Culicoidea</taxon>
        <taxon>Culicidae</taxon>
        <taxon>Anophelinae</taxon>
        <taxon>Anopheles</taxon>
    </lineage>
</organism>
<accession>A0A182PTK2</accession>
<dbReference type="EnsemblMetazoa" id="AEPI010288-RA">
    <property type="protein sequence ID" value="AEPI010288-PA"/>
    <property type="gene ID" value="AEPI010288"/>
</dbReference>
<dbReference type="PANTHER" id="PTHR20898">
    <property type="entry name" value="DAEDALUS ON 3-RELATED-RELATED"/>
    <property type="match status" value="1"/>
</dbReference>
<evidence type="ECO:0000313" key="1">
    <source>
        <dbReference type="EnsemblMetazoa" id="AEPI010288-PA"/>
    </source>
</evidence>
<proteinExistence type="predicted"/>